<reference evidence="1" key="1">
    <citation type="journal article" date="2015" name="Nature">
        <title>Complex archaea that bridge the gap between prokaryotes and eukaryotes.</title>
        <authorList>
            <person name="Spang A."/>
            <person name="Saw J.H."/>
            <person name="Jorgensen S.L."/>
            <person name="Zaremba-Niedzwiedzka K."/>
            <person name="Martijn J."/>
            <person name="Lind A.E."/>
            <person name="van Eijk R."/>
            <person name="Schleper C."/>
            <person name="Guy L."/>
            <person name="Ettema T.J."/>
        </authorList>
    </citation>
    <scope>NUCLEOTIDE SEQUENCE</scope>
</reference>
<dbReference type="AlphaFoldDB" id="A0A0F8XH10"/>
<sequence length="182" mass="20786">MKFGSIQITKKRKARDCDHCEEPLKLGEFHATVTIRAKAKKSGKHWFANWHLHMKCLSIWLLVQLMARQDRRKAAGRPKGTGLGLSPENKKKRLALCKKRMRILQEIAICSPKDKQLEGLYRKFDAVKRDLEYVGGPASINHRTTLDMDTIERKLVYGRSLCSIRTEGQMDSPVSVVEAGQK</sequence>
<name>A0A0F8XH10_9ZZZZ</name>
<evidence type="ECO:0000313" key="1">
    <source>
        <dbReference type="EMBL" id="KKK68412.1"/>
    </source>
</evidence>
<protein>
    <submittedName>
        <fullName evidence="1">Uncharacterized protein</fullName>
    </submittedName>
</protein>
<organism evidence="1">
    <name type="scientific">marine sediment metagenome</name>
    <dbReference type="NCBI Taxonomy" id="412755"/>
    <lineage>
        <taxon>unclassified sequences</taxon>
        <taxon>metagenomes</taxon>
        <taxon>ecological metagenomes</taxon>
    </lineage>
</organism>
<gene>
    <name evidence="1" type="ORF">LCGC14_2944310</name>
</gene>
<comment type="caution">
    <text evidence="1">The sequence shown here is derived from an EMBL/GenBank/DDBJ whole genome shotgun (WGS) entry which is preliminary data.</text>
</comment>
<accession>A0A0F8XH10</accession>
<dbReference type="EMBL" id="LAZR01059150">
    <property type="protein sequence ID" value="KKK68412.1"/>
    <property type="molecule type" value="Genomic_DNA"/>
</dbReference>
<proteinExistence type="predicted"/>